<evidence type="ECO:0000256" key="9">
    <source>
        <dbReference type="HAMAP-Rule" id="MF_00161"/>
    </source>
</evidence>
<dbReference type="EC" id="3.4.23.36" evidence="9"/>
<comment type="catalytic activity">
    <reaction evidence="9 10">
        <text>Release of signal peptides from bacterial membrane prolipoproteins. Hydrolyzes -Xaa-Yaa-Zaa-|-(S,diacylglyceryl)Cys-, in which Xaa is hydrophobic (preferably Leu), and Yaa (Ala or Ser) and Zaa (Gly or Ala) have small, neutral side chains.</text>
        <dbReference type="EC" id="3.4.23.36"/>
    </reaction>
</comment>
<dbReference type="GO" id="GO:0005886">
    <property type="term" value="C:plasma membrane"/>
    <property type="evidence" value="ECO:0007669"/>
    <property type="project" value="UniProtKB-SubCell"/>
</dbReference>
<feature type="transmembrane region" description="Helical" evidence="9">
    <location>
        <begin position="140"/>
        <end position="160"/>
    </location>
</feature>
<dbReference type="STRING" id="225991.MA05_15725"/>
<dbReference type="HAMAP" id="MF_00161">
    <property type="entry name" value="LspA"/>
    <property type="match status" value="1"/>
</dbReference>
<evidence type="ECO:0000256" key="3">
    <source>
        <dbReference type="ARBA" id="ARBA00022670"/>
    </source>
</evidence>
<feature type="active site" evidence="9">
    <location>
        <position position="148"/>
    </location>
</feature>
<keyword evidence="3 9" id="KW-0645">Protease</keyword>
<evidence type="ECO:0000313" key="12">
    <source>
        <dbReference type="EMBL" id="EXU81111.1"/>
    </source>
</evidence>
<feature type="transmembrane region" description="Helical" evidence="9">
    <location>
        <begin position="103"/>
        <end position="120"/>
    </location>
</feature>
<evidence type="ECO:0000256" key="8">
    <source>
        <dbReference type="ARBA" id="ARBA00023136"/>
    </source>
</evidence>
<keyword evidence="2 9" id="KW-1003">Cell membrane</keyword>
<sequence>MSSSASLPHGATRKPAYWPWLLWATLLIGIDQFTKQWILSFYAYGDWTPITGFFNIVRAHNTGAAFSFLAEHGGWQRWLFVGIGVIATLLIVWQLRKHPEQKFFCFAIASILGGAIGNVVDRLMHGYVVDFLDFHWGGWHYPAFNVADIAICTGAACLVLDEVLRSRRARRSA</sequence>
<keyword evidence="5 9" id="KW-0064">Aspartyl protease</keyword>
<keyword evidence="6 9" id="KW-0378">Hydrolase</keyword>
<comment type="similarity">
    <text evidence="1 9 11">Belongs to the peptidase A8 family.</text>
</comment>
<evidence type="ECO:0000256" key="11">
    <source>
        <dbReference type="RuleBase" id="RU004181"/>
    </source>
</evidence>
<dbReference type="UniPathway" id="UPA00665"/>
<proteinExistence type="inferred from homology"/>
<keyword evidence="13" id="KW-1185">Reference proteome</keyword>
<evidence type="ECO:0000256" key="1">
    <source>
        <dbReference type="ARBA" id="ARBA00006139"/>
    </source>
</evidence>
<dbReference type="GO" id="GO:0006508">
    <property type="term" value="P:proteolysis"/>
    <property type="evidence" value="ECO:0007669"/>
    <property type="project" value="UniProtKB-KW"/>
</dbReference>
<dbReference type="PATRIC" id="fig|1457173.3.peg.1010"/>
<comment type="function">
    <text evidence="9 10">This protein specifically catalyzes the removal of signal peptides from prolipoproteins.</text>
</comment>
<evidence type="ECO:0000256" key="4">
    <source>
        <dbReference type="ARBA" id="ARBA00022692"/>
    </source>
</evidence>
<protein>
    <recommendedName>
        <fullName evidence="9">Lipoprotein signal peptidase</fullName>
        <ecNumber evidence="9">3.4.23.36</ecNumber>
    </recommendedName>
    <alternativeName>
        <fullName evidence="9">Prolipoprotein signal peptidase</fullName>
    </alternativeName>
    <alternativeName>
        <fullName evidence="9">Signal peptidase II</fullName>
        <shortName evidence="9">SPase II</shortName>
    </alternativeName>
</protein>
<comment type="pathway">
    <text evidence="9">Protein modification; lipoprotein biosynthesis (signal peptide cleavage).</text>
</comment>
<evidence type="ECO:0000256" key="5">
    <source>
        <dbReference type="ARBA" id="ARBA00022750"/>
    </source>
</evidence>
<evidence type="ECO:0000313" key="13">
    <source>
        <dbReference type="Proteomes" id="UP000020766"/>
    </source>
</evidence>
<dbReference type="PRINTS" id="PR00781">
    <property type="entry name" value="LIPOSIGPTASE"/>
</dbReference>
<name>A0A014MHA1_9BURK</name>
<dbReference type="GO" id="GO:0004190">
    <property type="term" value="F:aspartic-type endopeptidase activity"/>
    <property type="evidence" value="ECO:0007669"/>
    <property type="project" value="UniProtKB-UniRule"/>
</dbReference>
<comment type="caution">
    <text evidence="12">The sequence shown here is derived from an EMBL/GenBank/DDBJ whole genome shotgun (WGS) entry which is preliminary data.</text>
</comment>
<dbReference type="RefSeq" id="WP_042411595.1">
    <property type="nucleotide sequence ID" value="NZ_JBOK01000004.1"/>
</dbReference>
<evidence type="ECO:0000256" key="10">
    <source>
        <dbReference type="RuleBase" id="RU000594"/>
    </source>
</evidence>
<dbReference type="PROSITE" id="PS00855">
    <property type="entry name" value="SPASE_II"/>
    <property type="match status" value="1"/>
</dbReference>
<dbReference type="EMBL" id="JBOK01000004">
    <property type="protein sequence ID" value="EXU81111.1"/>
    <property type="molecule type" value="Genomic_DNA"/>
</dbReference>
<dbReference type="PANTHER" id="PTHR33695:SF1">
    <property type="entry name" value="LIPOPROTEIN SIGNAL PEPTIDASE"/>
    <property type="match status" value="1"/>
</dbReference>
<dbReference type="InterPro" id="IPR001872">
    <property type="entry name" value="Peptidase_A8"/>
</dbReference>
<feature type="active site" evidence="9">
    <location>
        <position position="130"/>
    </location>
</feature>
<evidence type="ECO:0000256" key="7">
    <source>
        <dbReference type="ARBA" id="ARBA00022989"/>
    </source>
</evidence>
<evidence type="ECO:0000256" key="6">
    <source>
        <dbReference type="ARBA" id="ARBA00022801"/>
    </source>
</evidence>
<dbReference type="PANTHER" id="PTHR33695">
    <property type="entry name" value="LIPOPROTEIN SIGNAL PEPTIDASE"/>
    <property type="match status" value="1"/>
</dbReference>
<keyword evidence="7 9" id="KW-1133">Transmembrane helix</keyword>
<organism evidence="12 13">
    <name type="scientific">Comamonas aquatica DA1877</name>
    <dbReference type="NCBI Taxonomy" id="1457173"/>
    <lineage>
        <taxon>Bacteria</taxon>
        <taxon>Pseudomonadati</taxon>
        <taxon>Pseudomonadota</taxon>
        <taxon>Betaproteobacteria</taxon>
        <taxon>Burkholderiales</taxon>
        <taxon>Comamonadaceae</taxon>
        <taxon>Comamonas</taxon>
    </lineage>
</organism>
<dbReference type="Proteomes" id="UP000020766">
    <property type="component" value="Unassembled WGS sequence"/>
</dbReference>
<reference evidence="12 13" key="1">
    <citation type="submission" date="2014-01" db="EMBL/GenBank/DDBJ databases">
        <title>Interspecies Systems Biology Uncovers Metabolites Affecting C. elegans Gene Expression and Life History Traits.</title>
        <authorList>
            <person name="Watson E."/>
            <person name="Macneil L.T."/>
            <person name="Ritter A.D."/>
            <person name="Yilmaz L.S."/>
            <person name="Rosebrock A.P."/>
            <person name="Caudy A.A."/>
            <person name="Walhout A.J."/>
        </authorList>
    </citation>
    <scope>NUCLEOTIDE SEQUENCE [LARGE SCALE GENOMIC DNA]</scope>
    <source>
        <strain evidence="12 13">DA1877</strain>
    </source>
</reference>
<gene>
    <name evidence="9" type="primary">lspA</name>
    <name evidence="12" type="ORF">AX13_13400</name>
</gene>
<comment type="subcellular location">
    <subcellularLocation>
        <location evidence="9">Cell membrane</location>
        <topology evidence="9">Multi-pass membrane protein</topology>
    </subcellularLocation>
</comment>
<dbReference type="AlphaFoldDB" id="A0A014MHA1"/>
<keyword evidence="4 9" id="KW-0812">Transmembrane</keyword>
<comment type="caution">
    <text evidence="9">Lacks conserved residue(s) required for the propagation of feature annotation.</text>
</comment>
<feature type="transmembrane region" description="Helical" evidence="9">
    <location>
        <begin position="78"/>
        <end position="96"/>
    </location>
</feature>
<evidence type="ECO:0000256" key="2">
    <source>
        <dbReference type="ARBA" id="ARBA00022475"/>
    </source>
</evidence>
<accession>A0A014MHA1</accession>
<dbReference type="Pfam" id="PF01252">
    <property type="entry name" value="Peptidase_A8"/>
    <property type="match status" value="1"/>
</dbReference>
<keyword evidence="8 9" id="KW-0472">Membrane</keyword>
<dbReference type="NCBIfam" id="TIGR00077">
    <property type="entry name" value="lspA"/>
    <property type="match status" value="1"/>
</dbReference>